<accession>A0ABW2AH35</accession>
<dbReference type="Gene3D" id="1.20.120.450">
    <property type="entry name" value="dinb family like domain"/>
    <property type="match status" value="1"/>
</dbReference>
<dbReference type="InterPro" id="IPR034660">
    <property type="entry name" value="DinB/YfiT-like"/>
</dbReference>
<dbReference type="InterPro" id="IPR007061">
    <property type="entry name" value="MST-like"/>
</dbReference>
<dbReference type="Pfam" id="PF04978">
    <property type="entry name" value="MST"/>
    <property type="match status" value="1"/>
</dbReference>
<organism evidence="1 2">
    <name type="scientific">Flexivirga alba</name>
    <dbReference type="NCBI Taxonomy" id="702742"/>
    <lineage>
        <taxon>Bacteria</taxon>
        <taxon>Bacillati</taxon>
        <taxon>Actinomycetota</taxon>
        <taxon>Actinomycetes</taxon>
        <taxon>Micrococcales</taxon>
        <taxon>Dermacoccaceae</taxon>
        <taxon>Flexivirga</taxon>
    </lineage>
</organism>
<gene>
    <name evidence="1" type="ORF">ACFQDH_11545</name>
</gene>
<dbReference type="SUPFAM" id="SSF109854">
    <property type="entry name" value="DinB/YfiT-like putative metalloenzymes"/>
    <property type="match status" value="1"/>
</dbReference>
<dbReference type="EMBL" id="JBHSWH010000001">
    <property type="protein sequence ID" value="MFC6705884.1"/>
    <property type="molecule type" value="Genomic_DNA"/>
</dbReference>
<name>A0ABW2AH35_9MICO</name>
<comment type="caution">
    <text evidence="1">The sequence shown here is derived from an EMBL/GenBank/DDBJ whole genome shotgun (WGS) entry which is preliminary data.</text>
</comment>
<sequence length="156" mass="17052">MSEAVPLDVVLIHVDRALNGMTATLRELGDDLTNTETGLPGGNTAYQIVRHCCGVLEFWGGQVLADRPITRDRLAEFTSSGTVDELVALVEQQRAAFRSDIQGFDGDAAPRGRMSERSMDPDEVRTQGGVLMHVYEELAQHRGHLDITADFVRAAS</sequence>
<proteinExistence type="predicted"/>
<dbReference type="RefSeq" id="WP_382401424.1">
    <property type="nucleotide sequence ID" value="NZ_JBHSWH010000001.1"/>
</dbReference>
<evidence type="ECO:0000313" key="2">
    <source>
        <dbReference type="Proteomes" id="UP001596298"/>
    </source>
</evidence>
<keyword evidence="2" id="KW-1185">Reference proteome</keyword>
<protein>
    <submittedName>
        <fullName evidence="1">DUF664 domain-containing protein</fullName>
    </submittedName>
</protein>
<reference evidence="2" key="1">
    <citation type="journal article" date="2019" name="Int. J. Syst. Evol. Microbiol.">
        <title>The Global Catalogue of Microorganisms (GCM) 10K type strain sequencing project: providing services to taxonomists for standard genome sequencing and annotation.</title>
        <authorList>
            <consortium name="The Broad Institute Genomics Platform"/>
            <consortium name="The Broad Institute Genome Sequencing Center for Infectious Disease"/>
            <person name="Wu L."/>
            <person name="Ma J."/>
        </authorList>
    </citation>
    <scope>NUCLEOTIDE SEQUENCE [LARGE SCALE GENOMIC DNA]</scope>
    <source>
        <strain evidence="2">CCUG 58127</strain>
    </source>
</reference>
<evidence type="ECO:0000313" key="1">
    <source>
        <dbReference type="EMBL" id="MFC6705884.1"/>
    </source>
</evidence>
<dbReference type="Proteomes" id="UP001596298">
    <property type="component" value="Unassembled WGS sequence"/>
</dbReference>